<feature type="domain" description="YchJ-like middle NTF2-like" evidence="1">
    <location>
        <begin position="34"/>
        <end position="132"/>
    </location>
</feature>
<reference evidence="2 3" key="1">
    <citation type="submission" date="2019-11" db="EMBL/GenBank/DDBJ databases">
        <title>Whole-genome sequence of a Rhodoblastus acidophilus DSM 142.</title>
        <authorList>
            <person name="Kyndt J.A."/>
            <person name="Meyer T.E."/>
        </authorList>
    </citation>
    <scope>NUCLEOTIDE SEQUENCE [LARGE SCALE GENOMIC DNA]</scope>
    <source>
        <strain evidence="2 3">DSM 142</strain>
    </source>
</reference>
<sequence length="170" mass="19010">MTQDICPCRVREDDKREFAACCGPYLARAAAPPTAEALMRSRYSAFVKADIDYLEETLSEDQRATFDRESTENWAKSEWQGIDIQETEEGLEGDEAGTVTFTAHFIHKGKPLPHKEKSRFVREGDDRRWYFAGEISIKNAPVVLGKQPGRNDPCPCGSGKKFKKCCGAAA</sequence>
<comment type="caution">
    <text evidence="2">The sequence shown here is derived from an EMBL/GenBank/DDBJ whole genome shotgun (WGS) entry which is preliminary data.</text>
</comment>
<organism evidence="2 3">
    <name type="scientific">Rhodoblastus acidophilus</name>
    <name type="common">Rhodopseudomonas acidophila</name>
    <dbReference type="NCBI Taxonomy" id="1074"/>
    <lineage>
        <taxon>Bacteria</taxon>
        <taxon>Pseudomonadati</taxon>
        <taxon>Pseudomonadota</taxon>
        <taxon>Alphaproteobacteria</taxon>
        <taxon>Hyphomicrobiales</taxon>
        <taxon>Rhodoblastaceae</taxon>
        <taxon>Rhodoblastus</taxon>
    </lineage>
</organism>
<dbReference type="Pfam" id="PF02810">
    <property type="entry name" value="SEC-C"/>
    <property type="match status" value="1"/>
</dbReference>
<dbReference type="SUPFAM" id="SSF103642">
    <property type="entry name" value="Sec-C motif"/>
    <property type="match status" value="1"/>
</dbReference>
<protein>
    <recommendedName>
        <fullName evidence="1">YchJ-like middle NTF2-like domain-containing protein</fullName>
    </recommendedName>
</protein>
<dbReference type="RefSeq" id="WP_155445729.1">
    <property type="nucleotide sequence ID" value="NZ_JAOQNR010000004.1"/>
</dbReference>
<accession>A0A6N8DQF5</accession>
<dbReference type="InterPro" id="IPR048469">
    <property type="entry name" value="YchJ-like_M"/>
</dbReference>
<dbReference type="PANTHER" id="PTHR33747:SF1">
    <property type="entry name" value="ADENYLATE CYCLASE-ASSOCIATED CAP C-TERMINAL DOMAIN-CONTAINING PROTEIN"/>
    <property type="match status" value="1"/>
</dbReference>
<name>A0A6N8DQF5_RHOAC</name>
<gene>
    <name evidence="2" type="ORF">GJ654_08555</name>
</gene>
<proteinExistence type="predicted"/>
<dbReference type="InterPro" id="IPR004027">
    <property type="entry name" value="SEC_C_motif"/>
</dbReference>
<dbReference type="InterPro" id="IPR032710">
    <property type="entry name" value="NTF2-like_dom_sf"/>
</dbReference>
<evidence type="ECO:0000313" key="2">
    <source>
        <dbReference type="EMBL" id="MTV31044.1"/>
    </source>
</evidence>
<dbReference type="OrthoDB" id="21421at2"/>
<evidence type="ECO:0000259" key="1">
    <source>
        <dbReference type="Pfam" id="PF17775"/>
    </source>
</evidence>
<dbReference type="PANTHER" id="PTHR33747">
    <property type="entry name" value="UPF0225 PROTEIN SCO1677"/>
    <property type="match status" value="1"/>
</dbReference>
<evidence type="ECO:0000313" key="3">
    <source>
        <dbReference type="Proteomes" id="UP000439113"/>
    </source>
</evidence>
<dbReference type="Pfam" id="PF17775">
    <property type="entry name" value="YchJ_M-like"/>
    <property type="match status" value="1"/>
</dbReference>
<dbReference type="EMBL" id="WNKS01000005">
    <property type="protein sequence ID" value="MTV31044.1"/>
    <property type="molecule type" value="Genomic_DNA"/>
</dbReference>
<dbReference type="SUPFAM" id="SSF54427">
    <property type="entry name" value="NTF2-like"/>
    <property type="match status" value="1"/>
</dbReference>
<dbReference type="Gene3D" id="3.10.450.50">
    <property type="match status" value="1"/>
</dbReference>
<dbReference type="AlphaFoldDB" id="A0A6N8DQF5"/>
<dbReference type="Proteomes" id="UP000439113">
    <property type="component" value="Unassembled WGS sequence"/>
</dbReference>